<gene>
    <name evidence="1" type="ORF">LKD36_14825</name>
</gene>
<comment type="caution">
    <text evidence="1">The sequence shown here is derived from an EMBL/GenBank/DDBJ whole genome shotgun (WGS) entry which is preliminary data.</text>
</comment>
<dbReference type="Proteomes" id="UP001198220">
    <property type="component" value="Unassembled WGS sequence"/>
</dbReference>
<accession>A0AAE3DAZ4</accession>
<sequence length="55" mass="6206">MTPDHEITAKQAELDKLYDSFSAKYGLINSKGNRLAFSDDSSYYLLCSLEVLDDI</sequence>
<proteinExistence type="predicted"/>
<dbReference type="RefSeq" id="WP_287084646.1">
    <property type="nucleotide sequence ID" value="NZ_JAJEPS010000020.1"/>
</dbReference>
<evidence type="ECO:0000313" key="1">
    <source>
        <dbReference type="EMBL" id="MCC2127428.1"/>
    </source>
</evidence>
<evidence type="ECO:0000313" key="2">
    <source>
        <dbReference type="Proteomes" id="UP001198220"/>
    </source>
</evidence>
<dbReference type="AlphaFoldDB" id="A0AAE3DAZ4"/>
<organism evidence="1 2">
    <name type="scientific">Hominiventricola filiformis</name>
    <dbReference type="NCBI Taxonomy" id="2885352"/>
    <lineage>
        <taxon>Bacteria</taxon>
        <taxon>Bacillati</taxon>
        <taxon>Bacillota</taxon>
        <taxon>Clostridia</taxon>
        <taxon>Lachnospirales</taxon>
        <taxon>Lachnospiraceae</taxon>
        <taxon>Hominiventricola</taxon>
    </lineage>
</organism>
<protein>
    <submittedName>
        <fullName evidence="1">Uncharacterized protein</fullName>
    </submittedName>
</protein>
<keyword evidence="2" id="KW-1185">Reference proteome</keyword>
<name>A0AAE3DAZ4_9FIRM</name>
<dbReference type="EMBL" id="JAJEPS010000020">
    <property type="protein sequence ID" value="MCC2127428.1"/>
    <property type="molecule type" value="Genomic_DNA"/>
</dbReference>
<reference evidence="1 2" key="1">
    <citation type="submission" date="2021-10" db="EMBL/GenBank/DDBJ databases">
        <title>Anaerobic single-cell dispensing facilitates the cultivation of human gut bacteria.</title>
        <authorList>
            <person name="Afrizal A."/>
        </authorList>
    </citation>
    <scope>NUCLEOTIDE SEQUENCE [LARGE SCALE GENOMIC DNA]</scope>
    <source>
        <strain evidence="1 2">CLA-AA-H276</strain>
    </source>
</reference>